<gene>
    <name evidence="6" type="ORF">TCLT_LOCUS2222</name>
</gene>
<dbReference type="OMA" id="CDIYWHS"/>
<dbReference type="Proteomes" id="UP000276776">
    <property type="component" value="Unassembled WGS sequence"/>
</dbReference>
<keyword evidence="7" id="KW-1185">Reference proteome</keyword>
<proteinExistence type="inferred from homology"/>
<feature type="compositionally biased region" description="Polar residues" evidence="5">
    <location>
        <begin position="552"/>
        <end position="562"/>
    </location>
</feature>
<dbReference type="GO" id="GO:0015631">
    <property type="term" value="F:tubulin binding"/>
    <property type="evidence" value="ECO:0007669"/>
    <property type="project" value="TreeGrafter"/>
</dbReference>
<reference evidence="6 7" key="2">
    <citation type="submission" date="2018-11" db="EMBL/GenBank/DDBJ databases">
        <authorList>
            <consortium name="Pathogen Informatics"/>
        </authorList>
    </citation>
    <scope>NUCLEOTIDE SEQUENCE [LARGE SCALE GENOMIC DNA]</scope>
</reference>
<dbReference type="GO" id="GO:0000226">
    <property type="term" value="P:microtubule cytoskeleton organization"/>
    <property type="evidence" value="ECO:0007669"/>
    <property type="project" value="TreeGrafter"/>
</dbReference>
<accession>A0A0N5CPS1</accession>
<keyword evidence="2" id="KW-0436">Ligase</keyword>
<dbReference type="EMBL" id="UYYF01000407">
    <property type="protein sequence ID" value="VDM98056.1"/>
    <property type="molecule type" value="Genomic_DNA"/>
</dbReference>
<evidence type="ECO:0000313" key="6">
    <source>
        <dbReference type="EMBL" id="VDM98056.1"/>
    </source>
</evidence>
<evidence type="ECO:0000313" key="7">
    <source>
        <dbReference type="Proteomes" id="UP000276776"/>
    </source>
</evidence>
<dbReference type="PANTHER" id="PTHR12241:SF154">
    <property type="entry name" value="TUBULIN POLYGLUTAMYLASE TTLL11"/>
    <property type="match status" value="1"/>
</dbReference>
<dbReference type="GO" id="GO:0005524">
    <property type="term" value="F:ATP binding"/>
    <property type="evidence" value="ECO:0007669"/>
    <property type="project" value="UniProtKB-KW"/>
</dbReference>
<sequence>NNSQTVARNFTIDTSRAKSNKQVVSICASKLGMHEYSEGRNDGSCDIYWFNIIYHDMRTIIKDPNAKINKFPGMSDLTKKISLTRAISSMRRLFPDEYQYYPSSWFIPAQLDTFVQYCKSRKTFHVDNWYIVKPNDGARGSGIYLIQQPEQIREPNMCQLIQEYIVNPYLLKDNLKFDLRVYAVIKSINPLSIYVAREGMARFCTEKYAAPTTLNIDNYYAHLTNYSLNKANNAYIHSVSMLLGSKRLLSTVLYQMAIRGVKTKQLWHKIKIIIVKTVIAMLPEIILNYEHYFYDRMGPQCFQIMGFDILITENLEPVLLEVNSSPSLTIEHCLSNQCDGNMETFEPLKVRSIVDEIIKIPLVRDTILLVLDLLDDIFPYRYGQSNGHLLFLDKAVYLFMQFENLTIHFYRLFRKCGLLNDITMEKMELKYMEIYKYFTTEQYVPYVSGLSFHGFLYLLYHIAQLKFPFYNHLLEQMQQLLAYCDASLRNYGVRSAHLRHAQIYRKKSRNAEIYLLPSRIHEKRSNRKETSPKASESLKVQPRHARSLPRTLKSTVSRTSPTDYRVSYHDHNKKNDFVLPRIQQPFRL</sequence>
<comment type="similarity">
    <text evidence="1">Belongs to the tubulin--tyrosine ligase family.</text>
</comment>
<evidence type="ECO:0000256" key="4">
    <source>
        <dbReference type="ARBA" id="ARBA00022840"/>
    </source>
</evidence>
<reference evidence="8" key="1">
    <citation type="submission" date="2017-02" db="UniProtKB">
        <authorList>
            <consortium name="WormBaseParasite"/>
        </authorList>
    </citation>
    <scope>IDENTIFICATION</scope>
</reference>
<dbReference type="OrthoDB" id="202825at2759"/>
<dbReference type="SUPFAM" id="SSF56059">
    <property type="entry name" value="Glutathione synthetase ATP-binding domain-like"/>
    <property type="match status" value="1"/>
</dbReference>
<evidence type="ECO:0000256" key="3">
    <source>
        <dbReference type="ARBA" id="ARBA00022741"/>
    </source>
</evidence>
<evidence type="ECO:0000256" key="5">
    <source>
        <dbReference type="SAM" id="MobiDB-lite"/>
    </source>
</evidence>
<protein>
    <submittedName>
        <fullName evidence="8">Tubulin--tyrosine ligase-like protein 9</fullName>
    </submittedName>
</protein>
<dbReference type="STRING" id="103827.A0A0N5CPS1"/>
<feature type="region of interest" description="Disordered" evidence="5">
    <location>
        <begin position="523"/>
        <end position="568"/>
    </location>
</feature>
<evidence type="ECO:0000256" key="1">
    <source>
        <dbReference type="ARBA" id="ARBA00006820"/>
    </source>
</evidence>
<dbReference type="Gene3D" id="3.30.470.20">
    <property type="entry name" value="ATP-grasp fold, B domain"/>
    <property type="match status" value="1"/>
</dbReference>
<dbReference type="Pfam" id="PF03133">
    <property type="entry name" value="TTL"/>
    <property type="match status" value="1"/>
</dbReference>
<dbReference type="WBParaSite" id="TCLT_0000222101-mRNA-1">
    <property type="protein sequence ID" value="TCLT_0000222101-mRNA-1"/>
    <property type="gene ID" value="TCLT_0000222101"/>
</dbReference>
<dbReference type="PANTHER" id="PTHR12241">
    <property type="entry name" value="TUBULIN POLYGLUTAMYLASE"/>
    <property type="match status" value="1"/>
</dbReference>
<dbReference type="GO" id="GO:0036064">
    <property type="term" value="C:ciliary basal body"/>
    <property type="evidence" value="ECO:0007669"/>
    <property type="project" value="TreeGrafter"/>
</dbReference>
<evidence type="ECO:0000256" key="2">
    <source>
        <dbReference type="ARBA" id="ARBA00022598"/>
    </source>
</evidence>
<organism evidence="8">
    <name type="scientific">Thelazia callipaeda</name>
    <name type="common">Oriental eyeworm</name>
    <name type="synonym">Parasitic nematode</name>
    <dbReference type="NCBI Taxonomy" id="103827"/>
    <lineage>
        <taxon>Eukaryota</taxon>
        <taxon>Metazoa</taxon>
        <taxon>Ecdysozoa</taxon>
        <taxon>Nematoda</taxon>
        <taxon>Chromadorea</taxon>
        <taxon>Rhabditida</taxon>
        <taxon>Spirurina</taxon>
        <taxon>Spiruromorpha</taxon>
        <taxon>Thelazioidea</taxon>
        <taxon>Thelaziidae</taxon>
        <taxon>Thelazia</taxon>
    </lineage>
</organism>
<evidence type="ECO:0000313" key="8">
    <source>
        <dbReference type="WBParaSite" id="TCLT_0000222101-mRNA-1"/>
    </source>
</evidence>
<dbReference type="GO" id="GO:0019098">
    <property type="term" value="P:reproductive behavior"/>
    <property type="evidence" value="ECO:0007669"/>
    <property type="project" value="UniProtKB-ARBA"/>
</dbReference>
<dbReference type="InterPro" id="IPR004344">
    <property type="entry name" value="TTL/TTLL_fam"/>
</dbReference>
<dbReference type="GO" id="GO:0070740">
    <property type="term" value="F:tubulin-glutamic acid ligase activity"/>
    <property type="evidence" value="ECO:0007669"/>
    <property type="project" value="TreeGrafter"/>
</dbReference>
<keyword evidence="4" id="KW-0067">ATP-binding</keyword>
<keyword evidence="3" id="KW-0547">Nucleotide-binding</keyword>
<name>A0A0N5CPS1_THECL</name>
<dbReference type="PROSITE" id="PS51221">
    <property type="entry name" value="TTL"/>
    <property type="match status" value="1"/>
</dbReference>
<dbReference type="AlphaFoldDB" id="A0A0N5CPS1"/>